<sequence>MLLLVCSTLNHGNMYHFFFLEQCLAVLLRFMELYIRHQRKAQERWSIQCGALVNFGINLFLIPVVGIQAASLSTFVAYLVTWIVRIKHVTKLAKIRLMLKNEAILTILVLFQAVLLIVSKSGIFLYISQVLLALVVTFFERKIIFMKNNSLN</sequence>
<keyword evidence="1" id="KW-0472">Membrane</keyword>
<gene>
    <name evidence="2" type="ORF">ENT72_03370</name>
</gene>
<reference evidence="2" key="1">
    <citation type="journal article" date="2020" name="mSystems">
        <title>Genome- and Community-Level Interaction Insights into Carbon Utilization and Element Cycling Functions of Hydrothermarchaeota in Hydrothermal Sediment.</title>
        <authorList>
            <person name="Zhou Z."/>
            <person name="Liu Y."/>
            <person name="Xu W."/>
            <person name="Pan J."/>
            <person name="Luo Z.H."/>
            <person name="Li M."/>
        </authorList>
    </citation>
    <scope>NUCLEOTIDE SEQUENCE [LARGE SCALE GENOMIC DNA]</scope>
    <source>
        <strain evidence="2">SpSt-604</strain>
    </source>
</reference>
<evidence type="ECO:0000313" key="2">
    <source>
        <dbReference type="EMBL" id="HGU41949.1"/>
    </source>
</evidence>
<dbReference type="AlphaFoldDB" id="A0A7C4W5A2"/>
<keyword evidence="1" id="KW-1133">Transmembrane helix</keyword>
<organism evidence="2">
    <name type="scientific">Fervidobacterium pennivorans</name>
    <dbReference type="NCBI Taxonomy" id="93466"/>
    <lineage>
        <taxon>Bacteria</taxon>
        <taxon>Thermotogati</taxon>
        <taxon>Thermotogota</taxon>
        <taxon>Thermotogae</taxon>
        <taxon>Thermotogales</taxon>
        <taxon>Fervidobacteriaceae</taxon>
        <taxon>Fervidobacterium</taxon>
    </lineage>
</organism>
<evidence type="ECO:0000256" key="1">
    <source>
        <dbReference type="SAM" id="Phobius"/>
    </source>
</evidence>
<feature type="transmembrane region" description="Helical" evidence="1">
    <location>
        <begin position="68"/>
        <end position="86"/>
    </location>
</feature>
<proteinExistence type="predicted"/>
<protein>
    <submittedName>
        <fullName evidence="2">Uncharacterized protein</fullName>
    </submittedName>
</protein>
<accession>A0A7C4W5A2</accession>
<feature type="transmembrane region" description="Helical" evidence="1">
    <location>
        <begin position="123"/>
        <end position="139"/>
    </location>
</feature>
<comment type="caution">
    <text evidence="2">The sequence shown here is derived from an EMBL/GenBank/DDBJ whole genome shotgun (WGS) entry which is preliminary data.</text>
</comment>
<dbReference type="EMBL" id="DSZT01000105">
    <property type="protein sequence ID" value="HGU41949.1"/>
    <property type="molecule type" value="Genomic_DNA"/>
</dbReference>
<keyword evidence="1" id="KW-0812">Transmembrane</keyword>
<name>A0A7C4W5A2_FERPE</name>
<feature type="transmembrane region" description="Helical" evidence="1">
    <location>
        <begin position="98"/>
        <end position="117"/>
    </location>
</feature>